<evidence type="ECO:0000256" key="2">
    <source>
        <dbReference type="SAM" id="SignalP"/>
    </source>
</evidence>
<dbReference type="Gene3D" id="1.10.10.1870">
    <property type="entry name" value="ShTK domain-like"/>
    <property type="match status" value="1"/>
</dbReference>
<organism evidence="4 5">
    <name type="scientific">Necator americanus</name>
    <name type="common">Human hookworm</name>
    <dbReference type="NCBI Taxonomy" id="51031"/>
    <lineage>
        <taxon>Eukaryota</taxon>
        <taxon>Metazoa</taxon>
        <taxon>Ecdysozoa</taxon>
        <taxon>Nematoda</taxon>
        <taxon>Chromadorea</taxon>
        <taxon>Rhabditida</taxon>
        <taxon>Rhabditina</taxon>
        <taxon>Rhabditomorpha</taxon>
        <taxon>Strongyloidea</taxon>
        <taxon>Ancylostomatidae</taxon>
        <taxon>Bunostominae</taxon>
        <taxon>Necator</taxon>
    </lineage>
</organism>
<accession>A0ABR1DUP2</accession>
<keyword evidence="5" id="KW-1185">Reference proteome</keyword>
<dbReference type="Proteomes" id="UP001303046">
    <property type="component" value="Unassembled WGS sequence"/>
</dbReference>
<dbReference type="SMART" id="SM00254">
    <property type="entry name" value="ShKT"/>
    <property type="match status" value="2"/>
</dbReference>
<evidence type="ECO:0000259" key="3">
    <source>
        <dbReference type="SMART" id="SM00254"/>
    </source>
</evidence>
<reference evidence="4 5" key="1">
    <citation type="submission" date="2023-08" db="EMBL/GenBank/DDBJ databases">
        <title>A Necator americanus chromosomal reference genome.</title>
        <authorList>
            <person name="Ilik V."/>
            <person name="Petrzelkova K.J."/>
            <person name="Pardy F."/>
            <person name="Fuh T."/>
            <person name="Niatou-Singa F.S."/>
            <person name="Gouil Q."/>
            <person name="Baker L."/>
            <person name="Ritchie M.E."/>
            <person name="Jex A.R."/>
            <person name="Gazzola D."/>
            <person name="Li H."/>
            <person name="Toshio Fujiwara R."/>
            <person name="Zhan B."/>
            <person name="Aroian R.V."/>
            <person name="Pafco B."/>
            <person name="Schwarz E.M."/>
        </authorList>
    </citation>
    <scope>NUCLEOTIDE SEQUENCE [LARGE SCALE GENOMIC DNA]</scope>
    <source>
        <strain evidence="4 5">Aroian</strain>
        <tissue evidence="4">Whole animal</tissue>
    </source>
</reference>
<evidence type="ECO:0000313" key="5">
    <source>
        <dbReference type="Proteomes" id="UP001303046"/>
    </source>
</evidence>
<keyword evidence="2" id="KW-0732">Signal</keyword>
<proteinExistence type="predicted"/>
<feature type="chain" id="PRO_5046026619" description="ShKT domain-containing protein" evidence="2">
    <location>
        <begin position="17"/>
        <end position="224"/>
    </location>
</feature>
<sequence>MFSKLVFAIVLALGAAEQCPNGQAPVGPCKDSKCQDGYECVKPLDQCCPIGNDTLTTVYPSNTGGPRPGPGPINPTVDPSCKDRTNRKTGISECPFRAGLCDIPIYSRIMTVQCPRTCGKCPGQQPLTKTACVDLVNPATNSSECSSRIDLCMDPVYQDVMMKQCRKTCGFCSSTTNKTAVINPAMRGNLKKVFPRRHQKDVQNDNKTYFLKITLQDFIGNGMR</sequence>
<dbReference type="InterPro" id="IPR003582">
    <property type="entry name" value="ShKT_dom"/>
</dbReference>
<feature type="domain" description="ShKT" evidence="3">
    <location>
        <begin position="80"/>
        <end position="122"/>
    </location>
</feature>
<dbReference type="PANTHER" id="PTHR46219:SF5">
    <property type="entry name" value="SHKT DOMAIN-CONTAINING PROTEIN"/>
    <property type="match status" value="1"/>
</dbReference>
<gene>
    <name evidence="4" type="primary">Necator_chrV.g18058</name>
    <name evidence="4" type="ORF">RB195_013268</name>
</gene>
<dbReference type="EMBL" id="JAVFWL010000005">
    <property type="protein sequence ID" value="KAK6754161.1"/>
    <property type="molecule type" value="Genomic_DNA"/>
</dbReference>
<protein>
    <recommendedName>
        <fullName evidence="3">ShKT domain-containing protein</fullName>
    </recommendedName>
</protein>
<dbReference type="Pfam" id="PF01549">
    <property type="entry name" value="ShK"/>
    <property type="match status" value="2"/>
</dbReference>
<dbReference type="Gene3D" id="1.10.10.1940">
    <property type="match status" value="1"/>
</dbReference>
<feature type="domain" description="ShKT" evidence="3">
    <location>
        <begin position="131"/>
        <end position="173"/>
    </location>
</feature>
<comment type="caution">
    <text evidence="4">The sequence shown here is derived from an EMBL/GenBank/DDBJ whole genome shotgun (WGS) entry which is preliminary data.</text>
</comment>
<feature type="region of interest" description="Disordered" evidence="1">
    <location>
        <begin position="59"/>
        <end position="84"/>
    </location>
</feature>
<evidence type="ECO:0000313" key="4">
    <source>
        <dbReference type="EMBL" id="KAK6754161.1"/>
    </source>
</evidence>
<dbReference type="PANTHER" id="PTHR46219">
    <property type="entry name" value="PROTEIN CBG11138"/>
    <property type="match status" value="1"/>
</dbReference>
<name>A0ABR1DUP2_NECAM</name>
<feature type="signal peptide" evidence="2">
    <location>
        <begin position="1"/>
        <end position="16"/>
    </location>
</feature>
<evidence type="ECO:0000256" key="1">
    <source>
        <dbReference type="SAM" id="MobiDB-lite"/>
    </source>
</evidence>